<evidence type="ECO:0000256" key="7">
    <source>
        <dbReference type="PIRSR" id="PIRSR000190-2"/>
    </source>
</evidence>
<dbReference type="PROSITE" id="PS01064">
    <property type="entry name" value="PYRIDOX_OXIDASE"/>
    <property type="match status" value="1"/>
</dbReference>
<evidence type="ECO:0000256" key="6">
    <source>
        <dbReference type="PIRSR" id="PIRSR000190-1"/>
    </source>
</evidence>
<evidence type="ECO:0000256" key="1">
    <source>
        <dbReference type="ARBA" id="ARBA00007301"/>
    </source>
</evidence>
<comment type="caution">
    <text evidence="10">The sequence shown here is derived from an EMBL/GenBank/DDBJ whole genome shotgun (WGS) entry which is preliminary data.</text>
</comment>
<evidence type="ECO:0000313" key="10">
    <source>
        <dbReference type="EMBL" id="RCK70828.1"/>
    </source>
</evidence>
<proteinExistence type="inferred from homology"/>
<dbReference type="EMBL" id="QOUI01000002">
    <property type="protein sequence ID" value="RCK70828.1"/>
    <property type="molecule type" value="Genomic_DNA"/>
</dbReference>
<feature type="domain" description="Pyridoxamine 5'-phosphate oxidase N-terminal" evidence="8">
    <location>
        <begin position="53"/>
        <end position="173"/>
    </location>
</feature>
<dbReference type="Pfam" id="PF10590">
    <property type="entry name" value="PNP_phzG_C"/>
    <property type="match status" value="1"/>
</dbReference>
<evidence type="ECO:0000256" key="3">
    <source>
        <dbReference type="ARBA" id="ARBA00022643"/>
    </source>
</evidence>
<comment type="similarity">
    <text evidence="1 5">Belongs to the pyridoxamine 5'-phosphate oxidase family.</text>
</comment>
<comment type="cofactor">
    <cofactor evidence="5 7">
        <name>FMN</name>
        <dbReference type="ChEBI" id="CHEBI:58210"/>
    </cofactor>
    <text evidence="5 7">Binds 1 FMN per subunit.</text>
</comment>
<feature type="binding site" evidence="5 7">
    <location>
        <begin position="76"/>
        <end position="81"/>
    </location>
    <ligand>
        <name>FMN</name>
        <dbReference type="ChEBI" id="CHEBI:58210"/>
    </ligand>
</feature>
<comment type="catalytic activity">
    <reaction evidence="5">
        <text>pyridoxine 5'-phosphate + O2 = pyridoxal 5'-phosphate + H2O2</text>
        <dbReference type="Rhea" id="RHEA:15149"/>
        <dbReference type="ChEBI" id="CHEBI:15379"/>
        <dbReference type="ChEBI" id="CHEBI:16240"/>
        <dbReference type="ChEBI" id="CHEBI:58589"/>
        <dbReference type="ChEBI" id="CHEBI:597326"/>
        <dbReference type="EC" id="1.4.3.5"/>
    </reaction>
</comment>
<feature type="binding site" evidence="5 6">
    <location>
        <position position="142"/>
    </location>
    <ligand>
        <name>substrate</name>
    </ligand>
</feature>
<feature type="binding site" evidence="5 7">
    <location>
        <position position="98"/>
    </location>
    <ligand>
        <name>FMN</name>
        <dbReference type="ChEBI" id="CHEBI:58210"/>
    </ligand>
</feature>
<keyword evidence="11" id="KW-1185">Reference proteome</keyword>
<comment type="catalytic activity">
    <reaction evidence="5">
        <text>pyridoxamine 5'-phosphate + O2 + H2O = pyridoxal 5'-phosphate + H2O2 + NH4(+)</text>
        <dbReference type="Rhea" id="RHEA:15817"/>
        <dbReference type="ChEBI" id="CHEBI:15377"/>
        <dbReference type="ChEBI" id="CHEBI:15379"/>
        <dbReference type="ChEBI" id="CHEBI:16240"/>
        <dbReference type="ChEBI" id="CHEBI:28938"/>
        <dbReference type="ChEBI" id="CHEBI:58451"/>
        <dbReference type="ChEBI" id="CHEBI:597326"/>
        <dbReference type="EC" id="1.4.3.5"/>
    </reaction>
</comment>
<dbReference type="RefSeq" id="WP_114125598.1">
    <property type="nucleotide sequence ID" value="NZ_QOUI01000002.1"/>
</dbReference>
<keyword evidence="5" id="KW-0664">Pyridoxine biosynthesis</keyword>
<dbReference type="InterPro" id="IPR012349">
    <property type="entry name" value="Split_barrel_FMN-bd"/>
</dbReference>
<feature type="binding site" evidence="5 6">
    <location>
        <position position="81"/>
    </location>
    <ligand>
        <name>substrate</name>
    </ligand>
</feature>
<sequence length="227" mass="25166">MPEADTHRAADLSRERLDYTAGRLREDDAPADPFTLFGGWLEAALAAKETGTLPEPTAMQVGTVTERDGVWRPSVRTVLLKGFDPSGFTFFTNRTSAKGTALAVHPEVALHLHWAPLQRAVRVEGTATPTSRAEDEEYFATRPRGSQLAAWASAQSTELPDDTALQTSYEEAERRFAGTDVACPPSWGGYRVVPERVEFWQGRPSRLHDRLLYTRTADGWRLGRLAP</sequence>
<dbReference type="SUPFAM" id="SSF50475">
    <property type="entry name" value="FMN-binding split barrel"/>
    <property type="match status" value="1"/>
</dbReference>
<dbReference type="EC" id="1.4.3.5" evidence="5"/>
<feature type="binding site" evidence="5 6">
    <location>
        <position position="146"/>
    </location>
    <ligand>
        <name>substrate</name>
    </ligand>
</feature>
<dbReference type="InterPro" id="IPR000659">
    <property type="entry name" value="Pyridox_Oxase"/>
</dbReference>
<evidence type="ECO:0000256" key="5">
    <source>
        <dbReference type="HAMAP-Rule" id="MF_01629"/>
    </source>
</evidence>
<keyword evidence="3 5" id="KW-0288">FMN</keyword>
<comment type="pathway">
    <text evidence="5">Cofactor metabolism; pyridoxal 5'-phosphate salvage; pyridoxal 5'-phosphate from pyridoxine 5'-phosphate: step 1/1.</text>
</comment>
<feature type="binding site" evidence="5 6">
    <location>
        <position position="138"/>
    </location>
    <ligand>
        <name>substrate</name>
    </ligand>
</feature>
<feature type="binding site" evidence="5 7">
    <location>
        <begin position="91"/>
        <end position="92"/>
    </location>
    <ligand>
        <name>FMN</name>
        <dbReference type="ChEBI" id="CHEBI:58210"/>
    </ligand>
</feature>
<dbReference type="PANTHER" id="PTHR10851">
    <property type="entry name" value="PYRIDOXINE-5-PHOSPHATE OXIDASE"/>
    <property type="match status" value="1"/>
</dbReference>
<dbReference type="Gene3D" id="2.30.110.10">
    <property type="entry name" value="Electron Transport, Fmn-binding Protein, Chain A"/>
    <property type="match status" value="1"/>
</dbReference>
<comment type="function">
    <text evidence="5">Catalyzes the oxidation of either pyridoxine 5'-phosphate (PNP) or pyridoxamine 5'-phosphate (PMP) into pyridoxal 5'-phosphate (PLP).</text>
</comment>
<dbReference type="PANTHER" id="PTHR10851:SF0">
    <property type="entry name" value="PYRIDOXINE-5'-PHOSPHATE OXIDASE"/>
    <property type="match status" value="1"/>
</dbReference>
<organism evidence="10 11">
    <name type="scientific">Desertihabitans brevis</name>
    <dbReference type="NCBI Taxonomy" id="2268447"/>
    <lineage>
        <taxon>Bacteria</taxon>
        <taxon>Bacillati</taxon>
        <taxon>Actinomycetota</taxon>
        <taxon>Actinomycetes</taxon>
        <taxon>Propionibacteriales</taxon>
        <taxon>Propionibacteriaceae</taxon>
        <taxon>Desertihabitans</taxon>
    </lineage>
</organism>
<evidence type="ECO:0000259" key="9">
    <source>
        <dbReference type="Pfam" id="PF10590"/>
    </source>
</evidence>
<feature type="binding site" evidence="6">
    <location>
        <begin position="16"/>
        <end position="19"/>
    </location>
    <ligand>
        <name>substrate</name>
    </ligand>
</feature>
<dbReference type="Pfam" id="PF01243">
    <property type="entry name" value="PNPOx_N"/>
    <property type="match status" value="1"/>
</dbReference>
<reference evidence="10 11" key="1">
    <citation type="submission" date="2018-07" db="EMBL/GenBank/DDBJ databases">
        <title>Desertimonas flava gen. nov. sp. nov.</title>
        <authorList>
            <person name="Liu S."/>
        </authorList>
    </citation>
    <scope>NUCLEOTIDE SEQUENCE [LARGE SCALE GENOMIC DNA]</scope>
    <source>
        <strain evidence="10 11">16Sb5-5</strain>
    </source>
</reference>
<feature type="binding site" evidence="5 6">
    <location>
        <begin position="206"/>
        <end position="208"/>
    </location>
    <ligand>
        <name>substrate</name>
    </ligand>
</feature>
<dbReference type="AlphaFoldDB" id="A0A367YYD3"/>
<evidence type="ECO:0000256" key="2">
    <source>
        <dbReference type="ARBA" id="ARBA00022630"/>
    </source>
</evidence>
<gene>
    <name evidence="5 10" type="primary">pdxH</name>
    <name evidence="10" type="ORF">DT076_05440</name>
</gene>
<evidence type="ECO:0000313" key="11">
    <source>
        <dbReference type="Proteomes" id="UP000252770"/>
    </source>
</evidence>
<comment type="pathway">
    <text evidence="5">Cofactor metabolism; pyridoxal 5'-phosphate salvage; pyridoxal 5'-phosphate from pyridoxamine 5'-phosphate: step 1/1.</text>
</comment>
<keyword evidence="4 5" id="KW-0560">Oxidoreductase</keyword>
<keyword evidence="2 5" id="KW-0285">Flavoprotein</keyword>
<dbReference type="GO" id="GO:0008615">
    <property type="term" value="P:pyridoxine biosynthetic process"/>
    <property type="evidence" value="ECO:0007669"/>
    <property type="project" value="UniProtKB-UniRule"/>
</dbReference>
<dbReference type="HAMAP" id="MF_01629">
    <property type="entry name" value="PdxH"/>
    <property type="match status" value="1"/>
</dbReference>
<dbReference type="InterPro" id="IPR019576">
    <property type="entry name" value="Pyridoxamine_oxidase_dimer_C"/>
</dbReference>
<comment type="subunit">
    <text evidence="5">Homodimer.</text>
</comment>
<dbReference type="NCBIfam" id="NF004231">
    <property type="entry name" value="PRK05679.1"/>
    <property type="match status" value="1"/>
</dbReference>
<feature type="domain" description="Pyridoxine 5'-phosphate oxidase dimerisation C-terminal" evidence="9">
    <location>
        <begin position="187"/>
        <end position="227"/>
    </location>
</feature>
<feature type="binding site" evidence="5 7">
    <location>
        <position position="200"/>
    </location>
    <ligand>
        <name>FMN</name>
        <dbReference type="ChEBI" id="CHEBI:58210"/>
    </ligand>
</feature>
<name>A0A367YYD3_9ACTN</name>
<dbReference type="NCBIfam" id="TIGR00558">
    <property type="entry name" value="pdxH"/>
    <property type="match status" value="1"/>
</dbReference>
<dbReference type="GO" id="GO:0010181">
    <property type="term" value="F:FMN binding"/>
    <property type="evidence" value="ECO:0007669"/>
    <property type="project" value="UniProtKB-UniRule"/>
</dbReference>
<feature type="binding site" evidence="5 7">
    <location>
        <position position="210"/>
    </location>
    <ligand>
        <name>FMN</name>
        <dbReference type="ChEBI" id="CHEBI:58210"/>
    </ligand>
</feature>
<dbReference type="PIRSF" id="PIRSF000190">
    <property type="entry name" value="Pyd_amn-ph_oxd"/>
    <property type="match status" value="1"/>
</dbReference>
<accession>A0A367YYD3</accession>
<evidence type="ECO:0000259" key="8">
    <source>
        <dbReference type="Pfam" id="PF01243"/>
    </source>
</evidence>
<feature type="binding site" evidence="5 7">
    <location>
        <begin position="155"/>
        <end position="156"/>
    </location>
    <ligand>
        <name>FMN</name>
        <dbReference type="ChEBI" id="CHEBI:58210"/>
    </ligand>
</feature>
<dbReference type="InterPro" id="IPR019740">
    <property type="entry name" value="Pyridox_Oxase_CS"/>
</dbReference>
<evidence type="ECO:0000256" key="4">
    <source>
        <dbReference type="ARBA" id="ARBA00023002"/>
    </source>
</evidence>
<dbReference type="Proteomes" id="UP000252770">
    <property type="component" value="Unassembled WGS sequence"/>
</dbReference>
<dbReference type="UniPathway" id="UPA01068">
    <property type="reaction ID" value="UER00304"/>
</dbReference>
<dbReference type="GO" id="GO:0004733">
    <property type="term" value="F:pyridoxamine phosphate oxidase activity"/>
    <property type="evidence" value="ECO:0007669"/>
    <property type="project" value="UniProtKB-UniRule"/>
</dbReference>
<comment type="caution">
    <text evidence="5">Lacks conserved residue(s) required for the propagation of feature annotation.</text>
</comment>
<dbReference type="InterPro" id="IPR011576">
    <property type="entry name" value="Pyridox_Oxase_N"/>
</dbReference>
<protein>
    <recommendedName>
        <fullName evidence="5">Pyridoxine/pyridoxamine 5'-phosphate oxidase</fullName>
        <ecNumber evidence="5">1.4.3.5</ecNumber>
    </recommendedName>
    <alternativeName>
        <fullName evidence="5">PNP/PMP oxidase</fullName>
        <shortName evidence="5">PNPOx</shortName>
    </alternativeName>
    <alternativeName>
        <fullName evidence="5">Pyridoxal 5'-phosphate synthase</fullName>
    </alternativeName>
</protein>